<name>A0A917RVI2_9NOCA</name>
<comment type="similarity">
    <text evidence="1">Belongs to the cytochrome P450 family.</text>
</comment>
<proteinExistence type="inferred from homology"/>
<dbReference type="RefSeq" id="WP_229719148.1">
    <property type="nucleotide sequence ID" value="NZ_BMMH01000025.1"/>
</dbReference>
<evidence type="ECO:0000256" key="2">
    <source>
        <dbReference type="PIRSR" id="PIRSR602401-1"/>
    </source>
</evidence>
<dbReference type="Proteomes" id="UP000638263">
    <property type="component" value="Unassembled WGS sequence"/>
</dbReference>
<dbReference type="InterPro" id="IPR001128">
    <property type="entry name" value="Cyt_P450"/>
</dbReference>
<organism evidence="4 5">
    <name type="scientific">Nocardia jinanensis</name>
    <dbReference type="NCBI Taxonomy" id="382504"/>
    <lineage>
        <taxon>Bacteria</taxon>
        <taxon>Bacillati</taxon>
        <taxon>Actinomycetota</taxon>
        <taxon>Actinomycetes</taxon>
        <taxon>Mycobacteriales</taxon>
        <taxon>Nocardiaceae</taxon>
        <taxon>Nocardia</taxon>
    </lineage>
</organism>
<feature type="region of interest" description="Disordered" evidence="3">
    <location>
        <begin position="354"/>
        <end position="392"/>
    </location>
</feature>
<dbReference type="GO" id="GO:0004497">
    <property type="term" value="F:monooxygenase activity"/>
    <property type="evidence" value="ECO:0007669"/>
    <property type="project" value="InterPro"/>
</dbReference>
<dbReference type="InterPro" id="IPR036396">
    <property type="entry name" value="Cyt_P450_sf"/>
</dbReference>
<feature type="binding site" description="axial binding residue" evidence="2">
    <location>
        <position position="326"/>
    </location>
    <ligand>
        <name>heme</name>
        <dbReference type="ChEBI" id="CHEBI:30413"/>
    </ligand>
    <ligandPart>
        <name>Fe</name>
        <dbReference type="ChEBI" id="CHEBI:18248"/>
    </ligandPart>
</feature>
<dbReference type="AlphaFoldDB" id="A0A917RVI2"/>
<protein>
    <submittedName>
        <fullName evidence="4">Cytochrome P450</fullName>
    </submittedName>
</protein>
<accession>A0A917RVI2</accession>
<evidence type="ECO:0000256" key="1">
    <source>
        <dbReference type="ARBA" id="ARBA00010617"/>
    </source>
</evidence>
<sequence>MGFAEMRRFRRDPLGFLENLRRTSPVEVFGLPWGGWCVGDTGLALTVLSDRAFNAGMSGFFGSMLPSRSAQVDFGRAARAILRTHTPEYRESLAAAVIEMPSVTRWPAAGVELVYRCTADLLLHPDGSPELRRLLERNARVGALRPARMAQRARAQLLRAKLSTALNEQIRDRRSATGRTAEAEPRDLLDAVIGACPEGVADTTVAQLYVLMFRSIVGPLGYSLAWSVLLGSLHSPGSPWPWPVDWVVREALRHRPVSWMVSRPVPYPAEFGGIAFQTGDLLSVSPYLLHHDKKHWTRPGEFQPDRWVRPSEHGPFVPFSSGPFTCAGAAVAHDLVTDAADTLVENSSLRVIGGGDTRPIVTNAATPRPFTLRRTPQNPVRARPSPRKEVTS</sequence>
<keyword evidence="5" id="KW-1185">Reference proteome</keyword>
<dbReference type="SUPFAM" id="SSF48264">
    <property type="entry name" value="Cytochrome P450"/>
    <property type="match status" value="1"/>
</dbReference>
<reference evidence="4" key="2">
    <citation type="submission" date="2020-09" db="EMBL/GenBank/DDBJ databases">
        <authorList>
            <person name="Sun Q."/>
            <person name="Zhou Y."/>
        </authorList>
    </citation>
    <scope>NUCLEOTIDE SEQUENCE</scope>
    <source>
        <strain evidence="4">CGMCC 4.3508</strain>
    </source>
</reference>
<dbReference type="GO" id="GO:0016705">
    <property type="term" value="F:oxidoreductase activity, acting on paired donors, with incorporation or reduction of molecular oxygen"/>
    <property type="evidence" value="ECO:0007669"/>
    <property type="project" value="InterPro"/>
</dbReference>
<gene>
    <name evidence="4" type="ORF">GCM10011588_63330</name>
</gene>
<keyword evidence="2" id="KW-0408">Iron</keyword>
<dbReference type="PRINTS" id="PR00463">
    <property type="entry name" value="EP450I"/>
</dbReference>
<evidence type="ECO:0000313" key="5">
    <source>
        <dbReference type="Proteomes" id="UP000638263"/>
    </source>
</evidence>
<evidence type="ECO:0000256" key="3">
    <source>
        <dbReference type="SAM" id="MobiDB-lite"/>
    </source>
</evidence>
<evidence type="ECO:0000313" key="4">
    <source>
        <dbReference type="EMBL" id="GGL39835.1"/>
    </source>
</evidence>
<dbReference type="GO" id="GO:0020037">
    <property type="term" value="F:heme binding"/>
    <property type="evidence" value="ECO:0007669"/>
    <property type="project" value="InterPro"/>
</dbReference>
<dbReference type="EMBL" id="BMMH01000025">
    <property type="protein sequence ID" value="GGL39835.1"/>
    <property type="molecule type" value="Genomic_DNA"/>
</dbReference>
<keyword evidence="2" id="KW-0479">Metal-binding</keyword>
<dbReference type="Gene3D" id="1.10.630.10">
    <property type="entry name" value="Cytochrome P450"/>
    <property type="match status" value="1"/>
</dbReference>
<dbReference type="PANTHER" id="PTHR24305:SF166">
    <property type="entry name" value="CYTOCHROME P450 12A4, MITOCHONDRIAL-RELATED"/>
    <property type="match status" value="1"/>
</dbReference>
<comment type="caution">
    <text evidence="4">The sequence shown here is derived from an EMBL/GenBank/DDBJ whole genome shotgun (WGS) entry which is preliminary data.</text>
</comment>
<dbReference type="InterPro" id="IPR002401">
    <property type="entry name" value="Cyt_P450_E_grp-I"/>
</dbReference>
<comment type="cofactor">
    <cofactor evidence="2">
        <name>heme</name>
        <dbReference type="ChEBI" id="CHEBI:30413"/>
    </cofactor>
</comment>
<dbReference type="InterPro" id="IPR050121">
    <property type="entry name" value="Cytochrome_P450_monoxygenase"/>
</dbReference>
<dbReference type="GO" id="GO:0005506">
    <property type="term" value="F:iron ion binding"/>
    <property type="evidence" value="ECO:0007669"/>
    <property type="project" value="InterPro"/>
</dbReference>
<reference evidence="4" key="1">
    <citation type="journal article" date="2014" name="Int. J. Syst. Evol. Microbiol.">
        <title>Complete genome sequence of Corynebacterium casei LMG S-19264T (=DSM 44701T), isolated from a smear-ripened cheese.</title>
        <authorList>
            <consortium name="US DOE Joint Genome Institute (JGI-PGF)"/>
            <person name="Walter F."/>
            <person name="Albersmeier A."/>
            <person name="Kalinowski J."/>
            <person name="Ruckert C."/>
        </authorList>
    </citation>
    <scope>NUCLEOTIDE SEQUENCE</scope>
    <source>
        <strain evidence="4">CGMCC 4.3508</strain>
    </source>
</reference>
<dbReference type="CDD" id="cd00302">
    <property type="entry name" value="cytochrome_P450"/>
    <property type="match status" value="1"/>
</dbReference>
<dbReference type="PANTHER" id="PTHR24305">
    <property type="entry name" value="CYTOCHROME P450"/>
    <property type="match status" value="1"/>
</dbReference>
<dbReference type="Pfam" id="PF00067">
    <property type="entry name" value="p450"/>
    <property type="match status" value="1"/>
</dbReference>
<keyword evidence="2" id="KW-0349">Heme</keyword>